<evidence type="ECO:0000313" key="3">
    <source>
        <dbReference type="EMBL" id="ABQ26307.1"/>
    </source>
</evidence>
<proteinExistence type="predicted"/>
<dbReference type="SMART" id="SM01204">
    <property type="entry name" value="FIST_C"/>
    <property type="match status" value="1"/>
</dbReference>
<dbReference type="RefSeq" id="WP_011939008.1">
    <property type="nucleotide sequence ID" value="NC_009483.1"/>
</dbReference>
<dbReference type="SMART" id="SM00897">
    <property type="entry name" value="FIST"/>
    <property type="match status" value="1"/>
</dbReference>
<dbReference type="STRING" id="351605.Gura_2119"/>
<accession>A5G3D9</accession>
<name>A5G3D9_GEOUR</name>
<evidence type="ECO:0000313" key="4">
    <source>
        <dbReference type="Proteomes" id="UP000006695"/>
    </source>
</evidence>
<dbReference type="Pfam" id="PF08495">
    <property type="entry name" value="FIST"/>
    <property type="match status" value="1"/>
</dbReference>
<dbReference type="HOGENOM" id="CLU_052774_2_0_7"/>
<evidence type="ECO:0008006" key="5">
    <source>
        <dbReference type="Google" id="ProtNLM"/>
    </source>
</evidence>
<dbReference type="PANTHER" id="PTHR40252:SF2">
    <property type="entry name" value="BLR0328 PROTEIN"/>
    <property type="match status" value="1"/>
</dbReference>
<dbReference type="OrthoDB" id="9807948at2"/>
<organism evidence="3 4">
    <name type="scientific">Geotalea uraniireducens (strain Rf4)</name>
    <name type="common">Geobacter uraniireducens</name>
    <dbReference type="NCBI Taxonomy" id="351605"/>
    <lineage>
        <taxon>Bacteria</taxon>
        <taxon>Pseudomonadati</taxon>
        <taxon>Thermodesulfobacteriota</taxon>
        <taxon>Desulfuromonadia</taxon>
        <taxon>Geobacterales</taxon>
        <taxon>Geobacteraceae</taxon>
        <taxon>Geotalea</taxon>
    </lineage>
</organism>
<dbReference type="AlphaFoldDB" id="A5G3D9"/>
<dbReference type="KEGG" id="gur:Gura_2119"/>
<evidence type="ECO:0000259" key="1">
    <source>
        <dbReference type="SMART" id="SM00897"/>
    </source>
</evidence>
<dbReference type="InterPro" id="IPR013702">
    <property type="entry name" value="FIST_domain_N"/>
</dbReference>
<feature type="domain" description="FIST C-domain" evidence="2">
    <location>
        <begin position="232"/>
        <end position="379"/>
    </location>
</feature>
<reference evidence="3 4" key="1">
    <citation type="submission" date="2007-05" db="EMBL/GenBank/DDBJ databases">
        <title>Complete sequence of Geobacter uraniireducens Rf4.</title>
        <authorList>
            <consortium name="US DOE Joint Genome Institute"/>
            <person name="Copeland A."/>
            <person name="Lucas S."/>
            <person name="Lapidus A."/>
            <person name="Barry K."/>
            <person name="Detter J.C."/>
            <person name="Glavina del Rio T."/>
            <person name="Hammon N."/>
            <person name="Israni S."/>
            <person name="Dalin E."/>
            <person name="Tice H."/>
            <person name="Pitluck S."/>
            <person name="Chertkov O."/>
            <person name="Brettin T."/>
            <person name="Bruce D."/>
            <person name="Han C."/>
            <person name="Schmutz J."/>
            <person name="Larimer F."/>
            <person name="Land M."/>
            <person name="Hauser L."/>
            <person name="Kyrpides N."/>
            <person name="Mikhailova N."/>
            <person name="Shelobolina E."/>
            <person name="Aklujkar M."/>
            <person name="Lovley D."/>
            <person name="Richardson P."/>
        </authorList>
    </citation>
    <scope>NUCLEOTIDE SEQUENCE [LARGE SCALE GENOMIC DNA]</scope>
    <source>
        <strain evidence="3 4">Rf4</strain>
    </source>
</reference>
<dbReference type="InterPro" id="IPR019494">
    <property type="entry name" value="FIST_C"/>
</dbReference>
<protein>
    <recommendedName>
        <fullName evidence="5">Histidine kinase</fullName>
    </recommendedName>
</protein>
<dbReference type="Pfam" id="PF10442">
    <property type="entry name" value="FIST_C"/>
    <property type="match status" value="1"/>
</dbReference>
<dbReference type="EMBL" id="CP000698">
    <property type="protein sequence ID" value="ABQ26307.1"/>
    <property type="molecule type" value="Genomic_DNA"/>
</dbReference>
<gene>
    <name evidence="3" type="ordered locus">Gura_2119</name>
</gene>
<keyword evidence="4" id="KW-1185">Reference proteome</keyword>
<dbReference type="Proteomes" id="UP000006695">
    <property type="component" value="Chromosome"/>
</dbReference>
<dbReference type="PANTHER" id="PTHR40252">
    <property type="entry name" value="BLR0328 PROTEIN"/>
    <property type="match status" value="1"/>
</dbReference>
<sequence>MGTSAGVGHSFHRDPAVAGKEAARKALEQAKIDKPDFVFVFATVGYNQKVLIKAIREATSRAPLSGCSGEGIITQETVIETNFGVSVMAISSDELRFKNARVKEIAGQSYKAGERLAEEVNPLLTSDDIACFLFADGLVFDFDPFWAAFDKSLRSKSPLPLFGGLAADNWTSQKTYQYHDDDVFSEGISCVVMSGKGDVAWGINHGCVPIGTKRTITRSKGNIIYEIDGVPALEALKDYFEEDWIDHWNKTTLNICLGFKTPEHLRKGYEEYIIRYIVGKDDREGSVTIQSDVREGTDLWLVRRDKELITSGMKAISRQIKDKTGTRKPKFVLQFECVGRGKVVFREGEKIELIRSLQKDIGGDIPWMGFYTYGEIGPITKYNCFHNFTSVISAVCCKERES</sequence>
<evidence type="ECO:0000259" key="2">
    <source>
        <dbReference type="SMART" id="SM01204"/>
    </source>
</evidence>
<feature type="domain" description="FIST" evidence="1">
    <location>
        <begin position="34"/>
        <end position="231"/>
    </location>
</feature>